<dbReference type="AlphaFoldDB" id="A0A087G4S3"/>
<protein>
    <submittedName>
        <fullName evidence="1">Uncharacterized protein</fullName>
    </submittedName>
</protein>
<keyword evidence="2" id="KW-1185">Reference proteome</keyword>
<proteinExistence type="predicted"/>
<accession>A0A087G4S3</accession>
<dbReference type="Gramene" id="KFK24875">
    <property type="protein sequence ID" value="KFK24875"/>
    <property type="gene ID" value="AALP_AA8G036200"/>
</dbReference>
<organism evidence="1 2">
    <name type="scientific">Arabis alpina</name>
    <name type="common">Alpine rock-cress</name>
    <dbReference type="NCBI Taxonomy" id="50452"/>
    <lineage>
        <taxon>Eukaryota</taxon>
        <taxon>Viridiplantae</taxon>
        <taxon>Streptophyta</taxon>
        <taxon>Embryophyta</taxon>
        <taxon>Tracheophyta</taxon>
        <taxon>Spermatophyta</taxon>
        <taxon>Magnoliopsida</taxon>
        <taxon>eudicotyledons</taxon>
        <taxon>Gunneridae</taxon>
        <taxon>Pentapetalae</taxon>
        <taxon>rosids</taxon>
        <taxon>malvids</taxon>
        <taxon>Brassicales</taxon>
        <taxon>Brassicaceae</taxon>
        <taxon>Arabideae</taxon>
        <taxon>Arabis</taxon>
    </lineage>
</organism>
<name>A0A087G4S3_ARAAL</name>
<gene>
    <name evidence="1" type="ordered locus">AALP_Aa8g036200</name>
</gene>
<evidence type="ECO:0000313" key="1">
    <source>
        <dbReference type="EMBL" id="KFK24875.1"/>
    </source>
</evidence>
<sequence>MLSPNNWWKLDYLDTNWDWYKSRKVLSCEFQKLDKCDVSELLNGCK</sequence>
<evidence type="ECO:0000313" key="2">
    <source>
        <dbReference type="Proteomes" id="UP000029120"/>
    </source>
</evidence>
<dbReference type="EMBL" id="CM002876">
    <property type="protein sequence ID" value="KFK24875.1"/>
    <property type="molecule type" value="Genomic_DNA"/>
</dbReference>
<reference evidence="2" key="1">
    <citation type="journal article" date="2015" name="Nat. Plants">
        <title>Genome expansion of Arabis alpina linked with retrotransposition and reduced symmetric DNA methylation.</title>
        <authorList>
            <person name="Willing E.M."/>
            <person name="Rawat V."/>
            <person name="Mandakova T."/>
            <person name="Maumus F."/>
            <person name="James G.V."/>
            <person name="Nordstroem K.J."/>
            <person name="Becker C."/>
            <person name="Warthmann N."/>
            <person name="Chica C."/>
            <person name="Szarzynska B."/>
            <person name="Zytnicki M."/>
            <person name="Albani M.C."/>
            <person name="Kiefer C."/>
            <person name="Bergonzi S."/>
            <person name="Castaings L."/>
            <person name="Mateos J.L."/>
            <person name="Berns M.C."/>
            <person name="Bujdoso N."/>
            <person name="Piofczyk T."/>
            <person name="de Lorenzo L."/>
            <person name="Barrero-Sicilia C."/>
            <person name="Mateos I."/>
            <person name="Piednoel M."/>
            <person name="Hagmann J."/>
            <person name="Chen-Min-Tao R."/>
            <person name="Iglesias-Fernandez R."/>
            <person name="Schuster S.C."/>
            <person name="Alonso-Blanco C."/>
            <person name="Roudier F."/>
            <person name="Carbonero P."/>
            <person name="Paz-Ares J."/>
            <person name="Davis S.J."/>
            <person name="Pecinka A."/>
            <person name="Quesneville H."/>
            <person name="Colot V."/>
            <person name="Lysak M.A."/>
            <person name="Weigel D."/>
            <person name="Coupland G."/>
            <person name="Schneeberger K."/>
        </authorList>
    </citation>
    <scope>NUCLEOTIDE SEQUENCE [LARGE SCALE GENOMIC DNA]</scope>
    <source>
        <strain evidence="2">cv. Pajares</strain>
    </source>
</reference>
<dbReference type="Proteomes" id="UP000029120">
    <property type="component" value="Chromosome 8"/>
</dbReference>